<dbReference type="InterPro" id="IPR044296">
    <property type="entry name" value="HIPP46"/>
</dbReference>
<feature type="region of interest" description="Disordered" evidence="1">
    <location>
        <begin position="95"/>
        <end position="114"/>
    </location>
</feature>
<evidence type="ECO:0000313" key="3">
    <source>
        <dbReference type="Proteomes" id="UP001291623"/>
    </source>
</evidence>
<dbReference type="Gene3D" id="3.30.70.100">
    <property type="match status" value="1"/>
</dbReference>
<keyword evidence="3" id="KW-1185">Reference proteome</keyword>
<dbReference type="Proteomes" id="UP001291623">
    <property type="component" value="Unassembled WGS sequence"/>
</dbReference>
<reference evidence="2" key="1">
    <citation type="submission" date="2023-12" db="EMBL/GenBank/DDBJ databases">
        <title>Genome assembly of Anisodus tanguticus.</title>
        <authorList>
            <person name="Wang Y.-J."/>
        </authorList>
    </citation>
    <scope>NUCLEOTIDE SEQUENCE</scope>
    <source>
        <strain evidence="2">KB-2021</strain>
        <tissue evidence="2">Leaf</tissue>
    </source>
</reference>
<feature type="compositionally biased region" description="Basic and acidic residues" evidence="1">
    <location>
        <begin position="95"/>
        <end position="110"/>
    </location>
</feature>
<dbReference type="EMBL" id="JAVYJV010000006">
    <property type="protein sequence ID" value="KAK4369094.1"/>
    <property type="molecule type" value="Genomic_DNA"/>
</dbReference>
<proteinExistence type="predicted"/>
<name>A0AAE1SGI3_9SOLA</name>
<dbReference type="PANTHER" id="PTHR46371">
    <property type="entry name" value="OS04G0464100 PROTEIN"/>
    <property type="match status" value="1"/>
</dbReference>
<accession>A0AAE1SGI3</accession>
<evidence type="ECO:0000256" key="1">
    <source>
        <dbReference type="SAM" id="MobiDB-lite"/>
    </source>
</evidence>
<comment type="caution">
    <text evidence="2">The sequence shown here is derived from an EMBL/GenBank/DDBJ whole genome shotgun (WGS) entry which is preliminary data.</text>
</comment>
<evidence type="ECO:0000313" key="2">
    <source>
        <dbReference type="EMBL" id="KAK4369094.1"/>
    </source>
</evidence>
<dbReference type="AlphaFoldDB" id="A0AAE1SGI3"/>
<sequence length="149" mass="16871">MKTKVVVNVSVNGYQSRSSMKKCILGCLVPCLVQQTTCKSKVMIIASTLPGVEKVSIEEEKNLLTVIGEGIDTVELVNILRKKVGFTTIVNQGPEEEKKIEKPTDGKEEETTQPVPGVYFCNNNRVLPRVEMWEIKDPYYYNNSCYTFW</sequence>
<gene>
    <name evidence="2" type="ORF">RND71_012886</name>
</gene>
<protein>
    <submittedName>
        <fullName evidence="2">Uncharacterized protein</fullName>
    </submittedName>
</protein>
<organism evidence="2 3">
    <name type="scientific">Anisodus tanguticus</name>
    <dbReference type="NCBI Taxonomy" id="243964"/>
    <lineage>
        <taxon>Eukaryota</taxon>
        <taxon>Viridiplantae</taxon>
        <taxon>Streptophyta</taxon>
        <taxon>Embryophyta</taxon>
        <taxon>Tracheophyta</taxon>
        <taxon>Spermatophyta</taxon>
        <taxon>Magnoliopsida</taxon>
        <taxon>eudicotyledons</taxon>
        <taxon>Gunneridae</taxon>
        <taxon>Pentapetalae</taxon>
        <taxon>asterids</taxon>
        <taxon>lamiids</taxon>
        <taxon>Solanales</taxon>
        <taxon>Solanaceae</taxon>
        <taxon>Solanoideae</taxon>
        <taxon>Hyoscyameae</taxon>
        <taxon>Anisodus</taxon>
    </lineage>
</organism>